<keyword evidence="1" id="KW-0479">Metal-binding</keyword>
<name>A0A4Y2Q0N1_ARAVE</name>
<keyword evidence="4" id="KW-1185">Reference proteome</keyword>
<dbReference type="SMART" id="SM00343">
    <property type="entry name" value="ZnF_C2HC"/>
    <property type="match status" value="3"/>
</dbReference>
<dbReference type="GO" id="GO:0003676">
    <property type="term" value="F:nucleic acid binding"/>
    <property type="evidence" value="ECO:0007669"/>
    <property type="project" value="InterPro"/>
</dbReference>
<reference evidence="3 4" key="1">
    <citation type="journal article" date="2019" name="Sci. Rep.">
        <title>Orb-weaving spider Araneus ventricosus genome elucidates the spidroin gene catalogue.</title>
        <authorList>
            <person name="Kono N."/>
            <person name="Nakamura H."/>
            <person name="Ohtoshi R."/>
            <person name="Moran D.A.P."/>
            <person name="Shinohara A."/>
            <person name="Yoshida Y."/>
            <person name="Fujiwara M."/>
            <person name="Mori M."/>
            <person name="Tomita M."/>
            <person name="Arakawa K."/>
        </authorList>
    </citation>
    <scope>NUCLEOTIDE SEQUENCE [LARGE SCALE GENOMIC DNA]</scope>
</reference>
<dbReference type="Gene3D" id="4.10.60.10">
    <property type="entry name" value="Zinc finger, CCHC-type"/>
    <property type="match status" value="1"/>
</dbReference>
<keyword evidence="1" id="KW-0863">Zinc-finger</keyword>
<dbReference type="InterPro" id="IPR001878">
    <property type="entry name" value="Znf_CCHC"/>
</dbReference>
<proteinExistence type="predicted"/>
<evidence type="ECO:0000313" key="3">
    <source>
        <dbReference type="EMBL" id="GBN55896.1"/>
    </source>
</evidence>
<accession>A0A4Y2Q0N1</accession>
<feature type="domain" description="CCHC-type" evidence="2">
    <location>
        <begin position="104"/>
        <end position="119"/>
    </location>
</feature>
<dbReference type="EMBL" id="BGPR01012401">
    <property type="protein sequence ID" value="GBN55896.1"/>
    <property type="molecule type" value="Genomic_DNA"/>
</dbReference>
<evidence type="ECO:0000256" key="1">
    <source>
        <dbReference type="PROSITE-ProRule" id="PRU00047"/>
    </source>
</evidence>
<dbReference type="Proteomes" id="UP000499080">
    <property type="component" value="Unassembled WGS sequence"/>
</dbReference>
<keyword evidence="1" id="KW-0862">Zinc</keyword>
<comment type="caution">
    <text evidence="3">The sequence shown here is derived from an EMBL/GenBank/DDBJ whole genome shotgun (WGS) entry which is preliminary data.</text>
</comment>
<dbReference type="PROSITE" id="PS50158">
    <property type="entry name" value="ZF_CCHC"/>
    <property type="match status" value="1"/>
</dbReference>
<dbReference type="OrthoDB" id="425619at2759"/>
<dbReference type="AlphaFoldDB" id="A0A4Y2Q0N1"/>
<dbReference type="GO" id="GO:0008270">
    <property type="term" value="F:zinc ion binding"/>
    <property type="evidence" value="ECO:0007669"/>
    <property type="project" value="UniProtKB-KW"/>
</dbReference>
<dbReference type="InterPro" id="IPR036875">
    <property type="entry name" value="Znf_CCHC_sf"/>
</dbReference>
<dbReference type="SUPFAM" id="SSF57756">
    <property type="entry name" value="Retrovirus zinc finger-like domains"/>
    <property type="match status" value="1"/>
</dbReference>
<evidence type="ECO:0000259" key="2">
    <source>
        <dbReference type="PROSITE" id="PS50158"/>
    </source>
</evidence>
<sequence>MHSRPLRIEDSTGKENDEKFESLLRALEILLDRLGAGKKNAPRRNPNVTFWRCYKKAHVETECPSDNALRQNPNVTCWKCYKKGRVKRECPSHNASRRNPNVTCWKCNKKGHLQNECQQITTINLHKKTRHGNHKALSRRSFVNSCENYLNSDKKFGIETDISVRALRMTAEDNWSESEIQKTQLEDPDIRQILEKKLKLEERPTRQEITPESPVTKRYWALWDSLHVKDGVLHRK</sequence>
<gene>
    <name evidence="3" type="ORF">AVEN_82674_1</name>
</gene>
<protein>
    <recommendedName>
        <fullName evidence="2">CCHC-type domain-containing protein</fullName>
    </recommendedName>
</protein>
<dbReference type="Pfam" id="PF00098">
    <property type="entry name" value="zf-CCHC"/>
    <property type="match status" value="1"/>
</dbReference>
<organism evidence="3 4">
    <name type="scientific">Araneus ventricosus</name>
    <name type="common">Orbweaver spider</name>
    <name type="synonym">Epeira ventricosa</name>
    <dbReference type="NCBI Taxonomy" id="182803"/>
    <lineage>
        <taxon>Eukaryota</taxon>
        <taxon>Metazoa</taxon>
        <taxon>Ecdysozoa</taxon>
        <taxon>Arthropoda</taxon>
        <taxon>Chelicerata</taxon>
        <taxon>Arachnida</taxon>
        <taxon>Araneae</taxon>
        <taxon>Araneomorphae</taxon>
        <taxon>Entelegynae</taxon>
        <taxon>Araneoidea</taxon>
        <taxon>Araneidae</taxon>
        <taxon>Araneus</taxon>
    </lineage>
</organism>
<evidence type="ECO:0000313" key="4">
    <source>
        <dbReference type="Proteomes" id="UP000499080"/>
    </source>
</evidence>